<dbReference type="PIRSF" id="PIRSF036480">
    <property type="entry name" value="FormyFH4_hydr"/>
    <property type="match status" value="1"/>
</dbReference>
<dbReference type="InterPro" id="IPR002376">
    <property type="entry name" value="Formyl_transf_N"/>
</dbReference>
<name>A0ABT6UR65_9GAMM</name>
<dbReference type="EC" id="3.5.1.10" evidence="3 4"/>
<dbReference type="EMBL" id="JASCSA010000005">
    <property type="protein sequence ID" value="MDI5884309.1"/>
    <property type="molecule type" value="Genomic_DNA"/>
</dbReference>
<comment type="similarity">
    <text evidence="3">Belongs to the PurU family.</text>
</comment>
<evidence type="ECO:0000256" key="3">
    <source>
        <dbReference type="HAMAP-Rule" id="MF_01927"/>
    </source>
</evidence>
<dbReference type="InterPro" id="IPR045865">
    <property type="entry name" value="ACT-like_dom_sf"/>
</dbReference>
<organism evidence="6 7">
    <name type="scientific">Cobetia amphilecti</name>
    <dbReference type="NCBI Taxonomy" id="1055104"/>
    <lineage>
        <taxon>Bacteria</taxon>
        <taxon>Pseudomonadati</taxon>
        <taxon>Pseudomonadota</taxon>
        <taxon>Gammaproteobacteria</taxon>
        <taxon>Oceanospirillales</taxon>
        <taxon>Halomonadaceae</taxon>
        <taxon>Cobetia</taxon>
    </lineage>
</organism>
<dbReference type="SUPFAM" id="SSF55021">
    <property type="entry name" value="ACT-like"/>
    <property type="match status" value="1"/>
</dbReference>
<dbReference type="InterPro" id="IPR036477">
    <property type="entry name" value="Formyl_transf_N_sf"/>
</dbReference>
<gene>
    <name evidence="3 6" type="primary">purU</name>
    <name evidence="6" type="ORF">QLT01_08080</name>
</gene>
<comment type="catalytic activity">
    <reaction evidence="3">
        <text>(6R)-10-formyltetrahydrofolate + H2O = (6S)-5,6,7,8-tetrahydrofolate + formate + H(+)</text>
        <dbReference type="Rhea" id="RHEA:19833"/>
        <dbReference type="ChEBI" id="CHEBI:15377"/>
        <dbReference type="ChEBI" id="CHEBI:15378"/>
        <dbReference type="ChEBI" id="CHEBI:15740"/>
        <dbReference type="ChEBI" id="CHEBI:57453"/>
        <dbReference type="ChEBI" id="CHEBI:195366"/>
        <dbReference type="EC" id="3.5.1.10"/>
    </reaction>
</comment>
<dbReference type="PANTHER" id="PTHR42706:SF1">
    <property type="entry name" value="FORMYLTETRAHYDROFOLATE DEFORMYLASE 2, MITOCHONDRIAL"/>
    <property type="match status" value="1"/>
</dbReference>
<dbReference type="PRINTS" id="PR01575">
    <property type="entry name" value="FFH4HYDRLASE"/>
</dbReference>
<feature type="active site" evidence="3">
    <location>
        <position position="234"/>
    </location>
</feature>
<keyword evidence="7" id="KW-1185">Reference proteome</keyword>
<keyword evidence="1 3" id="KW-0554">One-carbon metabolism</keyword>
<dbReference type="PANTHER" id="PTHR42706">
    <property type="entry name" value="FORMYLTETRAHYDROFOLATE DEFORMYLASE"/>
    <property type="match status" value="1"/>
</dbReference>
<keyword evidence="2 3" id="KW-0378">Hydrolase</keyword>
<protein>
    <recommendedName>
        <fullName evidence="3 4">Formyltetrahydrofolate deformylase</fullName>
        <ecNumber evidence="3 4">3.5.1.10</ecNumber>
    </recommendedName>
    <alternativeName>
        <fullName evidence="3">Formyl-FH(4) hydrolase</fullName>
    </alternativeName>
</protein>
<dbReference type="NCBIfam" id="NF004684">
    <property type="entry name" value="PRK06027.1"/>
    <property type="match status" value="1"/>
</dbReference>
<evidence type="ECO:0000256" key="4">
    <source>
        <dbReference type="NCBIfam" id="TIGR00655"/>
    </source>
</evidence>
<dbReference type="RefSeq" id="WP_043333136.1">
    <property type="nucleotide sequence ID" value="NZ_CP084115.1"/>
</dbReference>
<comment type="function">
    <text evidence="3">Catalyzes the hydrolysis of 10-formyltetrahydrofolate (formyl-FH4) to formate and tetrahydrofolate (FH4).</text>
</comment>
<comment type="caution">
    <text evidence="6">The sequence shown here is derived from an EMBL/GenBank/DDBJ whole genome shotgun (WGS) entry which is preliminary data.</text>
</comment>
<reference evidence="7" key="1">
    <citation type="submission" date="2023-07" db="EMBL/GenBank/DDBJ databases">
        <title>Genome-based characterization of strain KMM 296 and proposal for reclassification of Cobetia litoralis and Cobetia pacifica, and emended description of the species Cobetia amphilecti and Cobetia marina.</title>
        <authorList>
            <person name="Balabanova L."/>
            <person name="Nedashkovskaya O."/>
        </authorList>
    </citation>
    <scope>NUCLEOTIDE SEQUENCE [LARGE SCALE GENOMIC DNA]</scope>
    <source>
        <strain evidence="7">NRIC 0815</strain>
    </source>
</reference>
<evidence type="ECO:0000259" key="5">
    <source>
        <dbReference type="Pfam" id="PF00551"/>
    </source>
</evidence>
<accession>A0ABT6UR65</accession>
<dbReference type="Pfam" id="PF00551">
    <property type="entry name" value="Formyl_trans_N"/>
    <property type="match status" value="1"/>
</dbReference>
<dbReference type="HAMAP" id="MF_01927">
    <property type="entry name" value="PurU"/>
    <property type="match status" value="1"/>
</dbReference>
<evidence type="ECO:0000313" key="6">
    <source>
        <dbReference type="EMBL" id="MDI5884309.1"/>
    </source>
</evidence>
<dbReference type="SUPFAM" id="SSF53328">
    <property type="entry name" value="Formyltransferase"/>
    <property type="match status" value="1"/>
</dbReference>
<feature type="domain" description="Formyl transferase N-terminal" evidence="5">
    <location>
        <begin position="94"/>
        <end position="266"/>
    </location>
</feature>
<dbReference type="GO" id="GO:0008864">
    <property type="term" value="F:formyltetrahydrofolate deformylase activity"/>
    <property type="evidence" value="ECO:0007669"/>
    <property type="project" value="UniProtKB-EC"/>
</dbReference>
<evidence type="ECO:0000256" key="2">
    <source>
        <dbReference type="ARBA" id="ARBA00022801"/>
    </source>
</evidence>
<dbReference type="CDD" id="cd08648">
    <property type="entry name" value="FMT_core_Formyl-FH4-Hydrolase_C"/>
    <property type="match status" value="1"/>
</dbReference>
<dbReference type="Gene3D" id="3.30.70.260">
    <property type="match status" value="1"/>
</dbReference>
<comment type="pathway">
    <text evidence="3">Purine metabolism; IMP biosynthesis via de novo pathway; formate from 10-formyl-5,6,7,8-tetrahydrofolate: step 1/1.</text>
</comment>
<dbReference type="Gene3D" id="3.40.50.170">
    <property type="entry name" value="Formyl transferase, N-terminal domain"/>
    <property type="match status" value="1"/>
</dbReference>
<dbReference type="InterPro" id="IPR044074">
    <property type="entry name" value="PurU_ACT"/>
</dbReference>
<dbReference type="InterPro" id="IPR041729">
    <property type="entry name" value="Formyl-FH4-Hydrolase_C"/>
</dbReference>
<sequence length="291" mass="32931">MRDTWILTAQCPSRIGTVDVVTRYLREQGCYITELNSFDDRLSGRFFIRAEFRPQTEAGTLDDGFDAASFEQGLGTRAADFEMDVSLSAPDERMKVVIMVSRSDHCLNDLLYRHRIGQLPMDITAVISNHPDMAPLAEWHGLPYHHLPITAETKAEQEARVWQIVQDTGAELVILARYMQVLSSDMCEKLSGRAINIHHSLLPGFKGARPYHQAYEKGVKLVGATAHYINDDLDEGPIITQGVETVDHAHYPEDLIAKGRDIECLTLSRGVRYHLERRVFLHDKRTVVFGN</sequence>
<keyword evidence="3" id="KW-0658">Purine biosynthesis</keyword>
<evidence type="ECO:0000313" key="7">
    <source>
        <dbReference type="Proteomes" id="UP001229025"/>
    </source>
</evidence>
<dbReference type="CDD" id="cd04875">
    <property type="entry name" value="ACT_F4HF-DF"/>
    <property type="match status" value="1"/>
</dbReference>
<proteinExistence type="inferred from homology"/>
<dbReference type="InterPro" id="IPR004810">
    <property type="entry name" value="PurU"/>
</dbReference>
<dbReference type="Proteomes" id="UP001229025">
    <property type="component" value="Unassembled WGS sequence"/>
</dbReference>
<dbReference type="NCBIfam" id="TIGR00655">
    <property type="entry name" value="PurU"/>
    <property type="match status" value="1"/>
</dbReference>
<evidence type="ECO:0000256" key="1">
    <source>
        <dbReference type="ARBA" id="ARBA00022563"/>
    </source>
</evidence>